<dbReference type="Proteomes" id="UP001140087">
    <property type="component" value="Unassembled WGS sequence"/>
</dbReference>
<sequence>MSAGNVALAAQNSRLFKPFVSPAKNKAGGGAPAGGRRPGTLKRVFPVRKTVSGSSSSSTISPQKRKSPESSSGDGDGSSEECLPGINYNGMSKKLFRPFRPPRPANAAEGGDGDEAAASDDRSDCPRSLGRSLGVRRRVGMAKGPRYNPDTEDAVVLYRPPAHSEPGSGTVDLTRSQSSGSDGSGTTAVVPAARQNKSLKSLLGIGGEAEQKPVAVVVDPALGRKLRPHQVEGVKFLYNCATGRVYDGAHGCIMADEMGLGKTLQCIALLWTLLQQSSVAGKPTIEKCIVACPSSLVKNWANELVKWLGSTKISPLACDNKGSKDSVAASLRSFMSARGRMIIHPVLIISYETLRTHVDILCKSQVGMLLCDEGHRLKNSASQTYQALNSLMVQRRIILSGTPIQNDLTEYFSLLNFTNPGLLGSTNEFRKQFELPILRGRDALATEKEQQTGDARLSELNAIASKVIIRRTNDLLTKYLPVKYEHVVFCPLTDFQTDIYELFLKSKEARAAIGDGGTCSLQTIINLGKLCNHPSLIDIRTAVQGYEAVTPPEYFSESLQAESARGSGR</sequence>
<reference evidence="1" key="1">
    <citation type="submission" date="2022-07" db="EMBL/GenBank/DDBJ databases">
        <title>Phylogenomic reconstructions and comparative analyses of Kickxellomycotina fungi.</title>
        <authorList>
            <person name="Reynolds N.K."/>
            <person name="Stajich J.E."/>
            <person name="Barry K."/>
            <person name="Grigoriev I.V."/>
            <person name="Crous P."/>
            <person name="Smith M.E."/>
        </authorList>
    </citation>
    <scope>NUCLEOTIDE SEQUENCE</scope>
    <source>
        <strain evidence="1">BCRC 34780</strain>
    </source>
</reference>
<proteinExistence type="predicted"/>
<organism evidence="1 2">
    <name type="scientific">Coemansia helicoidea</name>
    <dbReference type="NCBI Taxonomy" id="1286919"/>
    <lineage>
        <taxon>Eukaryota</taxon>
        <taxon>Fungi</taxon>
        <taxon>Fungi incertae sedis</taxon>
        <taxon>Zoopagomycota</taxon>
        <taxon>Kickxellomycotina</taxon>
        <taxon>Kickxellomycetes</taxon>
        <taxon>Kickxellales</taxon>
        <taxon>Kickxellaceae</taxon>
        <taxon>Coemansia</taxon>
    </lineage>
</organism>
<dbReference type="EMBL" id="JANBUN010000134">
    <property type="protein sequence ID" value="KAJ2806525.1"/>
    <property type="molecule type" value="Genomic_DNA"/>
</dbReference>
<protein>
    <submittedName>
        <fullName evidence="1">DNA-dependent ATPase protein rad54</fullName>
    </submittedName>
</protein>
<gene>
    <name evidence="1" type="primary">RAD54_1</name>
    <name evidence="1" type="ORF">H4R21_000833</name>
</gene>
<evidence type="ECO:0000313" key="2">
    <source>
        <dbReference type="Proteomes" id="UP001140087"/>
    </source>
</evidence>
<comment type="caution">
    <text evidence="1">The sequence shown here is derived from an EMBL/GenBank/DDBJ whole genome shotgun (WGS) entry which is preliminary data.</text>
</comment>
<evidence type="ECO:0000313" key="1">
    <source>
        <dbReference type="EMBL" id="KAJ2806525.1"/>
    </source>
</evidence>
<keyword evidence="2" id="KW-1185">Reference proteome</keyword>
<name>A0ACC1LFJ3_9FUNG</name>
<feature type="non-terminal residue" evidence="1">
    <location>
        <position position="569"/>
    </location>
</feature>
<accession>A0ACC1LFJ3</accession>